<dbReference type="PANTHER" id="PTHR43334">
    <property type="entry name" value="ACETATE--COA LIGASE [ADP-FORMING]"/>
    <property type="match status" value="1"/>
</dbReference>
<dbReference type="Gene3D" id="3.30.1490.20">
    <property type="entry name" value="ATP-grasp fold, A domain"/>
    <property type="match status" value="1"/>
</dbReference>
<dbReference type="PROSITE" id="PS50975">
    <property type="entry name" value="ATP_GRASP"/>
    <property type="match status" value="1"/>
</dbReference>
<organism evidence="7 8">
    <name type="scientific">miscellaneous Crenarchaeota group-15 archaeon DG-45</name>
    <dbReference type="NCBI Taxonomy" id="1685127"/>
    <lineage>
        <taxon>Archaea</taxon>
        <taxon>Candidatus Bathyarchaeota</taxon>
        <taxon>MCG-15</taxon>
    </lineage>
</organism>
<dbReference type="Proteomes" id="UP000037210">
    <property type="component" value="Unassembled WGS sequence"/>
</dbReference>
<evidence type="ECO:0000256" key="2">
    <source>
        <dbReference type="ARBA" id="ARBA00022741"/>
    </source>
</evidence>
<dbReference type="Pfam" id="PF13380">
    <property type="entry name" value="CoA_binding_2"/>
    <property type="match status" value="1"/>
</dbReference>
<feature type="domain" description="N-acetyltransferase" evidence="6">
    <location>
        <begin position="746"/>
        <end position="899"/>
    </location>
</feature>
<dbReference type="InterPro" id="IPR051538">
    <property type="entry name" value="Acyl-CoA_Synth/Transferase"/>
</dbReference>
<protein>
    <submittedName>
        <fullName evidence="7">Uncharacterized protein</fullName>
    </submittedName>
</protein>
<dbReference type="FunFam" id="3.30.1490.20:FF:000020">
    <property type="entry name" value="Protein lysine acetyltransferase"/>
    <property type="match status" value="1"/>
</dbReference>
<dbReference type="InterPro" id="IPR016102">
    <property type="entry name" value="Succinyl-CoA_synth-like"/>
</dbReference>
<dbReference type="Gene3D" id="3.40.630.30">
    <property type="match status" value="1"/>
</dbReference>
<keyword evidence="2 4" id="KW-0547">Nucleotide-binding</keyword>
<dbReference type="PROSITE" id="PS51186">
    <property type="entry name" value="GNAT"/>
    <property type="match status" value="1"/>
</dbReference>
<feature type="domain" description="ATP-grasp" evidence="5">
    <location>
        <begin position="504"/>
        <end position="540"/>
    </location>
</feature>
<dbReference type="SUPFAM" id="SSF52210">
    <property type="entry name" value="Succinyl-CoA synthetase domains"/>
    <property type="match status" value="2"/>
</dbReference>
<accession>A0A0M0BS09</accession>
<dbReference type="GO" id="GO:0016747">
    <property type="term" value="F:acyltransferase activity, transferring groups other than amino-acyl groups"/>
    <property type="evidence" value="ECO:0007669"/>
    <property type="project" value="InterPro"/>
</dbReference>
<dbReference type="PANTHER" id="PTHR43334:SF1">
    <property type="entry name" value="3-HYDROXYPROPIONATE--COA LIGASE [ADP-FORMING]"/>
    <property type="match status" value="1"/>
</dbReference>
<keyword evidence="1" id="KW-0436">Ligase</keyword>
<reference evidence="7 8" key="1">
    <citation type="submission" date="2015-06" db="EMBL/GenBank/DDBJ databases">
        <title>New insights into the roles of widespread benthic archaea in carbon and nitrogen cycling.</title>
        <authorList>
            <person name="Lazar C.S."/>
            <person name="Baker B.J."/>
            <person name="Seitz K.W."/>
            <person name="Hyde A.S."/>
            <person name="Dick G.J."/>
            <person name="Hinrichs K.-U."/>
            <person name="Teske A.P."/>
        </authorList>
    </citation>
    <scope>NUCLEOTIDE SEQUENCE [LARGE SCALE GENOMIC DNA]</scope>
    <source>
        <strain evidence="7">DG-45</strain>
    </source>
</reference>
<dbReference type="Pfam" id="PF19045">
    <property type="entry name" value="Ligase_CoA_2"/>
    <property type="match status" value="1"/>
</dbReference>
<evidence type="ECO:0000313" key="8">
    <source>
        <dbReference type="Proteomes" id="UP000037210"/>
    </source>
</evidence>
<dbReference type="InterPro" id="IPR011761">
    <property type="entry name" value="ATP-grasp"/>
</dbReference>
<dbReference type="InterPro" id="IPR032875">
    <property type="entry name" value="Succ_CoA_lig_flav_dom"/>
</dbReference>
<dbReference type="GO" id="GO:0043758">
    <property type="term" value="F:acetate-CoA ligase (ADP-forming) activity"/>
    <property type="evidence" value="ECO:0007669"/>
    <property type="project" value="InterPro"/>
</dbReference>
<evidence type="ECO:0000256" key="4">
    <source>
        <dbReference type="PROSITE-ProRule" id="PRU00409"/>
    </source>
</evidence>
<dbReference type="Pfam" id="PF13302">
    <property type="entry name" value="Acetyltransf_3"/>
    <property type="match status" value="1"/>
</dbReference>
<dbReference type="SMART" id="SM00881">
    <property type="entry name" value="CoA_binding"/>
    <property type="match status" value="1"/>
</dbReference>
<evidence type="ECO:0000259" key="5">
    <source>
        <dbReference type="PROSITE" id="PS50975"/>
    </source>
</evidence>
<dbReference type="GO" id="GO:0046872">
    <property type="term" value="F:metal ion binding"/>
    <property type="evidence" value="ECO:0007669"/>
    <property type="project" value="InterPro"/>
</dbReference>
<dbReference type="EMBL" id="LFWZ01000016">
    <property type="protein sequence ID" value="KON30996.1"/>
    <property type="molecule type" value="Genomic_DNA"/>
</dbReference>
<evidence type="ECO:0000256" key="3">
    <source>
        <dbReference type="ARBA" id="ARBA00022840"/>
    </source>
</evidence>
<keyword evidence="3 4" id="KW-0067">ATP-binding</keyword>
<sequence length="899" mass="98528">MRISGGGSATGIEGLDKIFKPERIAVVGASNREGTVGFKLFNNLIGVGFGGFVYPVNPFSPNIQGVTAYPTVRRIPWQVDLAVIATPAHIVPQVVEECGESGISGIVIVSSGFGETGPGGKALEEELLRLKRSHGLRIVGPNCLGVMHPRTGLNATFANRRAAPGKIAFVSQSGALCASVLDWAAHARVGFSYFVSVGGMIDVDFADLIDYFGVDPETRSIVLFIEAVREPRKFMSAARRFAGTKPIIAVKTGRSPEGARVAESHTGAIAGEDAIYDSFFSRAGVVRAEEVADLFNCSEVLSMQPSPRGTNLAIITNAGGPAVMATDALIARGGGLAALSEEILRSLDAILPRYWSRSNPIDICEDATVDRFGRVLEICFKDPNADGHLVIYTPIGAADPTETARRIIEASRETRKPLLTCWLGEEDVREARRILRHSGIPTCPTPEQAVATFMYMNQYARNLELLYEPPEELPIVPSAEIRSLRDMIHSAEGGTRTLTEPESKRLLEAYGIATARAHVARTADEAVDAAFEIGYPVAMKILSPQVTHKTDIDGVILNIASDQQVRSCYRELVDRAMRRLPSAEVEGVTVQPMITGGYELIIGAKRDPQFGSVLIFGTGGVGVELFKDISVGFPPLNQTLARRMIEASKAHRILSEGYRGRPPANIRLLEEALVRFSQLIVDYPQIREADVNPLLADEDRVVALDARIMMDTGGVSARVRPHEHLIISPYPTRYLAIRTLRGGEEALLRPIKPEDEPFLVELFRTFSEETMRLRFFHVIGEISHRSLARYCNIDYDREMTIISELRESGGWRMAGMASLVVQPDGESGEVAVVVGDPWQNRGLGTEMFDYIVEVGRSMGLRRVFGEILARNTKMMHIAHERGFGLRQMDEENYMATLDL</sequence>
<gene>
    <name evidence="7" type="ORF">AC482_02295</name>
</gene>
<dbReference type="InterPro" id="IPR013815">
    <property type="entry name" value="ATP_grasp_subdomain_1"/>
</dbReference>
<dbReference type="Gene3D" id="3.30.470.20">
    <property type="entry name" value="ATP-grasp fold, B domain"/>
    <property type="match status" value="1"/>
</dbReference>
<comment type="caution">
    <text evidence="7">The sequence shown here is derived from an EMBL/GenBank/DDBJ whole genome shotgun (WGS) entry which is preliminary data.</text>
</comment>
<evidence type="ECO:0000313" key="7">
    <source>
        <dbReference type="EMBL" id="KON30996.1"/>
    </source>
</evidence>
<dbReference type="AlphaFoldDB" id="A0A0M0BS09"/>
<dbReference type="SUPFAM" id="SSF51735">
    <property type="entry name" value="NAD(P)-binding Rossmann-fold domains"/>
    <property type="match status" value="1"/>
</dbReference>
<dbReference type="SUPFAM" id="SSF55729">
    <property type="entry name" value="Acyl-CoA N-acyltransferases (Nat)"/>
    <property type="match status" value="1"/>
</dbReference>
<dbReference type="InterPro" id="IPR043938">
    <property type="entry name" value="Ligase_CoA_dom"/>
</dbReference>
<proteinExistence type="predicted"/>
<dbReference type="PATRIC" id="fig|1685127.3.peg.626"/>
<dbReference type="SUPFAM" id="SSF56059">
    <property type="entry name" value="Glutathione synthetase ATP-binding domain-like"/>
    <property type="match status" value="1"/>
</dbReference>
<dbReference type="Pfam" id="PF13549">
    <property type="entry name" value="ATP-grasp_5"/>
    <property type="match status" value="1"/>
</dbReference>
<dbReference type="Gene3D" id="3.40.50.261">
    <property type="entry name" value="Succinyl-CoA synthetase domains"/>
    <property type="match status" value="2"/>
</dbReference>
<dbReference type="InterPro" id="IPR003781">
    <property type="entry name" value="CoA-bd"/>
</dbReference>
<dbReference type="Pfam" id="PF13607">
    <property type="entry name" value="Succ_CoA_lig"/>
    <property type="match status" value="1"/>
</dbReference>
<evidence type="ECO:0000259" key="6">
    <source>
        <dbReference type="PROSITE" id="PS51186"/>
    </source>
</evidence>
<name>A0A0M0BS09_9ARCH</name>
<dbReference type="InterPro" id="IPR000182">
    <property type="entry name" value="GNAT_dom"/>
</dbReference>
<dbReference type="GO" id="GO:0005524">
    <property type="term" value="F:ATP binding"/>
    <property type="evidence" value="ECO:0007669"/>
    <property type="project" value="UniProtKB-UniRule"/>
</dbReference>
<evidence type="ECO:0000256" key="1">
    <source>
        <dbReference type="ARBA" id="ARBA00022598"/>
    </source>
</evidence>
<dbReference type="Gene3D" id="3.40.50.720">
    <property type="entry name" value="NAD(P)-binding Rossmann-like Domain"/>
    <property type="match status" value="1"/>
</dbReference>
<dbReference type="InterPro" id="IPR036291">
    <property type="entry name" value="NAD(P)-bd_dom_sf"/>
</dbReference>
<dbReference type="InterPro" id="IPR016181">
    <property type="entry name" value="Acyl_CoA_acyltransferase"/>
</dbReference>